<sequence>MKDRKNKKIILVKLFYILIFICFGVLNLYIMGIKRTIYSKEMPILLKKKEDFLYILDFLS</sequence>
<comment type="caution">
    <text evidence="2">The sequence shown here is derived from an EMBL/GenBank/DDBJ whole genome shotgun (WGS) entry which is preliminary data.</text>
</comment>
<keyword evidence="1" id="KW-0472">Membrane</keyword>
<protein>
    <submittedName>
        <fullName evidence="2">Uncharacterized protein</fullName>
    </submittedName>
</protein>
<evidence type="ECO:0000256" key="1">
    <source>
        <dbReference type="SAM" id="Phobius"/>
    </source>
</evidence>
<dbReference type="AlphaFoldDB" id="A0A645F7Q4"/>
<feature type="transmembrane region" description="Helical" evidence="1">
    <location>
        <begin position="12"/>
        <end position="33"/>
    </location>
</feature>
<evidence type="ECO:0000313" key="2">
    <source>
        <dbReference type="EMBL" id="MPN09379.1"/>
    </source>
</evidence>
<gene>
    <name evidence="2" type="ORF">SDC9_156668</name>
</gene>
<keyword evidence="1" id="KW-0812">Transmembrane</keyword>
<reference evidence="2" key="1">
    <citation type="submission" date="2019-08" db="EMBL/GenBank/DDBJ databases">
        <authorList>
            <person name="Kucharzyk K."/>
            <person name="Murdoch R.W."/>
            <person name="Higgins S."/>
            <person name="Loffler F."/>
        </authorList>
    </citation>
    <scope>NUCLEOTIDE SEQUENCE</scope>
</reference>
<keyword evidence="1" id="KW-1133">Transmembrane helix</keyword>
<organism evidence="2">
    <name type="scientific">bioreactor metagenome</name>
    <dbReference type="NCBI Taxonomy" id="1076179"/>
    <lineage>
        <taxon>unclassified sequences</taxon>
        <taxon>metagenomes</taxon>
        <taxon>ecological metagenomes</taxon>
    </lineage>
</organism>
<dbReference type="EMBL" id="VSSQ01055482">
    <property type="protein sequence ID" value="MPN09379.1"/>
    <property type="molecule type" value="Genomic_DNA"/>
</dbReference>
<name>A0A645F7Q4_9ZZZZ</name>
<accession>A0A645F7Q4</accession>
<proteinExistence type="predicted"/>